<dbReference type="HOGENOM" id="CLU_531841_0_0_9"/>
<protein>
    <submittedName>
        <fullName evidence="1">Transposase IS605 OrfB</fullName>
    </submittedName>
</protein>
<organism evidence="1 2">
    <name type="scientific">Ruminiclostridium cellulolyticum (strain ATCC 35319 / DSM 5812 / JCM 6584 / H10)</name>
    <name type="common">Clostridium cellulolyticum</name>
    <dbReference type="NCBI Taxonomy" id="394503"/>
    <lineage>
        <taxon>Bacteria</taxon>
        <taxon>Bacillati</taxon>
        <taxon>Bacillota</taxon>
        <taxon>Clostridia</taxon>
        <taxon>Eubacteriales</taxon>
        <taxon>Oscillospiraceae</taxon>
        <taxon>Ruminiclostridium</taxon>
    </lineage>
</organism>
<dbReference type="eggNOG" id="COG0675">
    <property type="taxonomic scope" value="Bacteria"/>
</dbReference>
<dbReference type="AlphaFoldDB" id="B8I4Y1"/>
<evidence type="ECO:0000313" key="2">
    <source>
        <dbReference type="Proteomes" id="UP000001349"/>
    </source>
</evidence>
<dbReference type="KEGG" id="cce:Ccel_2298"/>
<dbReference type="RefSeq" id="WP_015925727.1">
    <property type="nucleotide sequence ID" value="NC_011898.1"/>
</dbReference>
<dbReference type="STRING" id="394503.Ccel_2298"/>
<evidence type="ECO:0000313" key="1">
    <source>
        <dbReference type="EMBL" id="ACL76635.1"/>
    </source>
</evidence>
<sequence>MGLRTIHLKLHKPGKLKREIIQKAFENYNNAFNYLLKTAFDNIDEIESNFKSPKGTYSTFSLSKWINSEISSELNKFNVQPFKDSLKLDFGMTLASYFVQKQAKPDMIFPNFRQDYALGQERLRPIYFCRYDTKRSFCLLYDTESNRYFAKLFLMNTKNAKVRKISADRRELIYISKNSEAAKSLKRETFIIIPLSFGKWQENMLRQAIDRPEILRTAHLLCRNDEYFLSISINLPEDKEIKADTFMGVSRGIRNDINYTITDIKGNTIKKGSLENCNNTKDRKQIICKMANSIADIALKNKSMVILQNLVGKGDKLSWRKEGTVHKPVYGCKMYNDLARVLEYKLPQKGLPIPAKVSSVDIFHTCCVCGSNTRKNRFSETVFICTTCGASYSMDELGSRNLAVKLIKYEKTTLKLKARKTPEGMYLSNELIGLNMFVHKSENPYDRLKEEIKLLLEKKQDNSANSKLDFKDIKSIIDKLVKNDFSNIEII</sequence>
<dbReference type="EMBL" id="CP001348">
    <property type="protein sequence ID" value="ACL76635.1"/>
    <property type="molecule type" value="Genomic_DNA"/>
</dbReference>
<keyword evidence="2" id="KW-1185">Reference proteome</keyword>
<reference evidence="1 2" key="1">
    <citation type="submission" date="2009-01" db="EMBL/GenBank/DDBJ databases">
        <title>Complete sequence of Clostridium cellulolyticum H10.</title>
        <authorList>
            <consortium name="US DOE Joint Genome Institute"/>
            <person name="Lucas S."/>
            <person name="Copeland A."/>
            <person name="Lapidus A."/>
            <person name="Glavina del Rio T."/>
            <person name="Dalin E."/>
            <person name="Tice H."/>
            <person name="Bruce D."/>
            <person name="Goodwin L."/>
            <person name="Pitluck S."/>
            <person name="Chertkov O."/>
            <person name="Saunders E."/>
            <person name="Brettin T."/>
            <person name="Detter J.C."/>
            <person name="Han C."/>
            <person name="Larimer F."/>
            <person name="Land M."/>
            <person name="Hauser L."/>
            <person name="Kyrpides N."/>
            <person name="Ivanova N."/>
            <person name="Zhou J."/>
            <person name="Richardson P."/>
        </authorList>
    </citation>
    <scope>NUCLEOTIDE SEQUENCE [LARGE SCALE GENOMIC DNA]</scope>
    <source>
        <strain evidence="2">ATCC 35319 / DSM 5812 / JCM 6584 / H10</strain>
    </source>
</reference>
<dbReference type="OrthoDB" id="1736677at2"/>
<dbReference type="Proteomes" id="UP000001349">
    <property type="component" value="Chromosome"/>
</dbReference>
<gene>
    <name evidence="1" type="ordered locus">Ccel_2298</name>
</gene>
<proteinExistence type="predicted"/>
<accession>B8I4Y1</accession>
<name>B8I4Y1_RUMCH</name>